<sequence length="309" mass="35547">MKIYLVCDESGAKGYSNKTEKYEGETGVFAGVFIPENKIEDIREKLNNIANSYFINGKQHITDLPDPEKESLRSDVYGIIKDENLVCIHEAIHVEGFYAEHRRMDKIKNDSKANVKSDIKISGNPKHNSLHVSLFQGLFCKSIAYCLDTFGQDYELVFLSDNIDNPVLKNFKETAENIIDFSPTEKKFTGYDTKKQEIVKRTMIISFEIPESYGFLEIQNTEYEIEIEPKNSGLTLLADVLANSINYLFTSRKKNDIGKPLNDEKSIKDHPLINQFYGLMKENELAWVSDIIYMHSKEKERNEQKTNNV</sequence>
<keyword evidence="2" id="KW-1185">Reference proteome</keyword>
<proteinExistence type="predicted"/>
<dbReference type="AlphaFoldDB" id="A0A251X8K9"/>
<comment type="caution">
    <text evidence="1">The sequence shown here is derived from an EMBL/GenBank/DDBJ whole genome shotgun (WGS) entry which is preliminary data.</text>
</comment>
<gene>
    <name evidence="1" type="ORF">TPSD3_08055</name>
</gene>
<evidence type="ECO:0000313" key="1">
    <source>
        <dbReference type="EMBL" id="OUD14270.1"/>
    </source>
</evidence>
<protein>
    <recommendedName>
        <fullName evidence="3">DUF3800 domain-containing protein</fullName>
    </recommendedName>
</protein>
<accession>A0A251X8K9</accession>
<evidence type="ECO:0000313" key="2">
    <source>
        <dbReference type="Proteomes" id="UP000194798"/>
    </source>
</evidence>
<name>A0A251X8K9_9GAMM</name>
<evidence type="ECO:0008006" key="3">
    <source>
        <dbReference type="Google" id="ProtNLM"/>
    </source>
</evidence>
<dbReference type="OrthoDB" id="7582583at2"/>
<dbReference type="RefSeq" id="WP_086488051.1">
    <property type="nucleotide sequence ID" value="NZ_MSLT01000012.1"/>
</dbReference>
<dbReference type="Proteomes" id="UP000194798">
    <property type="component" value="Unassembled WGS sequence"/>
</dbReference>
<dbReference type="EMBL" id="MSLT01000012">
    <property type="protein sequence ID" value="OUD14270.1"/>
    <property type="molecule type" value="Genomic_DNA"/>
</dbReference>
<reference evidence="1 2" key="1">
    <citation type="submission" date="2016-12" db="EMBL/GenBank/DDBJ databases">
        <title>Thioflexothrix psekupsii D3 genome sequencing and assembly.</title>
        <authorList>
            <person name="Fomenkov A."/>
            <person name="Vincze T."/>
            <person name="Grabovich M."/>
            <person name="Anton B.P."/>
            <person name="Dubinina G."/>
            <person name="Orlova M."/>
            <person name="Belousova E."/>
            <person name="Roberts R.J."/>
        </authorList>
    </citation>
    <scope>NUCLEOTIDE SEQUENCE [LARGE SCALE GENOMIC DNA]</scope>
    <source>
        <strain evidence="1">D3</strain>
    </source>
</reference>
<organism evidence="1 2">
    <name type="scientific">Thioflexithrix psekupsensis</name>
    <dbReference type="NCBI Taxonomy" id="1570016"/>
    <lineage>
        <taxon>Bacteria</taxon>
        <taxon>Pseudomonadati</taxon>
        <taxon>Pseudomonadota</taxon>
        <taxon>Gammaproteobacteria</taxon>
        <taxon>Thiotrichales</taxon>
        <taxon>Thioflexithrix</taxon>
    </lineage>
</organism>